<gene>
    <name evidence="10" type="ORF">DBW69_01500</name>
</gene>
<dbReference type="CDD" id="cd06261">
    <property type="entry name" value="TM_PBP2"/>
    <property type="match status" value="1"/>
</dbReference>
<evidence type="ECO:0000256" key="5">
    <source>
        <dbReference type="ARBA" id="ARBA00022692"/>
    </source>
</evidence>
<dbReference type="InterPro" id="IPR043429">
    <property type="entry name" value="ArtM/GltK/GlnP/TcyL/YhdX-like"/>
</dbReference>
<comment type="subcellular location">
    <subcellularLocation>
        <location evidence="1">Cell inner membrane</location>
        <topology evidence="1">Multi-pass membrane protein</topology>
    </subcellularLocation>
    <subcellularLocation>
        <location evidence="8">Cell membrane</location>
        <topology evidence="8">Multi-pass membrane protein</topology>
    </subcellularLocation>
</comment>
<dbReference type="NCBIfam" id="TIGR01726">
    <property type="entry name" value="HEQRo_perm_3TM"/>
    <property type="match status" value="1"/>
</dbReference>
<feature type="transmembrane region" description="Helical" evidence="8">
    <location>
        <begin position="112"/>
        <end position="136"/>
    </location>
</feature>
<dbReference type="PANTHER" id="PTHR30614">
    <property type="entry name" value="MEMBRANE COMPONENT OF AMINO ACID ABC TRANSPORTER"/>
    <property type="match status" value="1"/>
</dbReference>
<dbReference type="GO" id="GO:0022857">
    <property type="term" value="F:transmembrane transporter activity"/>
    <property type="evidence" value="ECO:0007669"/>
    <property type="project" value="InterPro"/>
</dbReference>
<dbReference type="PANTHER" id="PTHR30614:SF41">
    <property type="entry name" value="INNER MEMBRANE AMINO-ACID ABC TRANSPORTER PERMEASE PROTEIN YHDY"/>
    <property type="match status" value="1"/>
</dbReference>
<dbReference type="AlphaFoldDB" id="A0A368E3F1"/>
<evidence type="ECO:0000256" key="3">
    <source>
        <dbReference type="ARBA" id="ARBA00022448"/>
    </source>
</evidence>
<keyword evidence="6 8" id="KW-1133">Transmembrane helix</keyword>
<evidence type="ECO:0000256" key="7">
    <source>
        <dbReference type="ARBA" id="ARBA00023136"/>
    </source>
</evidence>
<feature type="transmembrane region" description="Helical" evidence="8">
    <location>
        <begin position="187"/>
        <end position="208"/>
    </location>
</feature>
<evidence type="ECO:0000256" key="6">
    <source>
        <dbReference type="ARBA" id="ARBA00022989"/>
    </source>
</evidence>
<evidence type="ECO:0000256" key="1">
    <source>
        <dbReference type="ARBA" id="ARBA00004429"/>
    </source>
</evidence>
<dbReference type="EMBL" id="QOQF01000003">
    <property type="protein sequence ID" value="RCL78093.1"/>
    <property type="molecule type" value="Genomic_DNA"/>
</dbReference>
<evidence type="ECO:0000256" key="4">
    <source>
        <dbReference type="ARBA" id="ARBA00022475"/>
    </source>
</evidence>
<proteinExistence type="inferred from homology"/>
<dbReference type="InterPro" id="IPR000515">
    <property type="entry name" value="MetI-like"/>
</dbReference>
<dbReference type="Proteomes" id="UP000252132">
    <property type="component" value="Unassembled WGS sequence"/>
</dbReference>
<evidence type="ECO:0000313" key="11">
    <source>
        <dbReference type="Proteomes" id="UP000252132"/>
    </source>
</evidence>
<sequence>MQQIIKWSRKNLFATRMNTLLSLVSLWLIYVTIDGVASWAFINASFLGADKASCIANPHGACWPFVTAKLNQFIYGNYPAGEQWRVNIVFALGALGLGLLMTGCISFKKQLAVLMLTAYPVLTFILLSGGLLGLSYVETNQWGGLLVTLVIAVTGIVVSLPLGILLALGRRSELPIIRMMSVVFIEFWRGVPLITVLFMASVMLPLFLPEGMNFDALLRCLIGVSLFASAYMAEVIRGGLQAIPKGQYEAGKSIGLSYWKSMRLIILPQALVISIPGIVNTFIGLFKDTTLVMIVGIFDLLGIISFHFTDPNWTSPQVPITGFVFAGLVFWVFCFAMSYYSKSVERRFSVTGENK</sequence>
<dbReference type="InterPro" id="IPR010065">
    <property type="entry name" value="AA_ABC_transptr_permease_3TM"/>
</dbReference>
<feature type="transmembrane region" description="Helical" evidence="8">
    <location>
        <begin position="290"/>
        <end position="308"/>
    </location>
</feature>
<dbReference type="PROSITE" id="PS50928">
    <property type="entry name" value="ABC_TM1"/>
    <property type="match status" value="1"/>
</dbReference>
<dbReference type="Gene3D" id="1.10.3720.10">
    <property type="entry name" value="MetI-like"/>
    <property type="match status" value="1"/>
</dbReference>
<feature type="transmembrane region" description="Helical" evidence="8">
    <location>
        <begin position="20"/>
        <end position="42"/>
    </location>
</feature>
<dbReference type="Pfam" id="PF00528">
    <property type="entry name" value="BPD_transp_1"/>
    <property type="match status" value="1"/>
</dbReference>
<feature type="transmembrane region" description="Helical" evidence="8">
    <location>
        <begin position="320"/>
        <end position="340"/>
    </location>
</feature>
<keyword evidence="7 8" id="KW-0472">Membrane</keyword>
<dbReference type="SUPFAM" id="SSF161098">
    <property type="entry name" value="MetI-like"/>
    <property type="match status" value="1"/>
</dbReference>
<organism evidence="10 11">
    <name type="scientific">PS1 clade bacterium</name>
    <dbReference type="NCBI Taxonomy" id="2175152"/>
    <lineage>
        <taxon>Bacteria</taxon>
        <taxon>Pseudomonadati</taxon>
        <taxon>Pseudomonadota</taxon>
        <taxon>Alphaproteobacteria</taxon>
        <taxon>PS1 clade</taxon>
    </lineage>
</organism>
<dbReference type="GO" id="GO:0006865">
    <property type="term" value="P:amino acid transport"/>
    <property type="evidence" value="ECO:0007669"/>
    <property type="project" value="TreeGrafter"/>
</dbReference>
<feature type="transmembrane region" description="Helical" evidence="8">
    <location>
        <begin position="84"/>
        <end position="105"/>
    </location>
</feature>
<feature type="domain" description="ABC transmembrane type-1" evidence="9">
    <location>
        <begin position="145"/>
        <end position="341"/>
    </location>
</feature>
<feature type="transmembrane region" description="Helical" evidence="8">
    <location>
        <begin position="142"/>
        <end position="166"/>
    </location>
</feature>
<accession>A0A368E3F1</accession>
<evidence type="ECO:0000313" key="10">
    <source>
        <dbReference type="EMBL" id="RCL78093.1"/>
    </source>
</evidence>
<feature type="transmembrane region" description="Helical" evidence="8">
    <location>
        <begin position="265"/>
        <end position="283"/>
    </location>
</feature>
<comment type="caution">
    <text evidence="10">The sequence shown here is derived from an EMBL/GenBank/DDBJ whole genome shotgun (WGS) entry which is preliminary data.</text>
</comment>
<dbReference type="GO" id="GO:0043190">
    <property type="term" value="C:ATP-binding cassette (ABC) transporter complex"/>
    <property type="evidence" value="ECO:0007669"/>
    <property type="project" value="InterPro"/>
</dbReference>
<evidence type="ECO:0000256" key="2">
    <source>
        <dbReference type="ARBA" id="ARBA00010072"/>
    </source>
</evidence>
<keyword evidence="4" id="KW-1003">Cell membrane</keyword>
<dbReference type="InterPro" id="IPR035906">
    <property type="entry name" value="MetI-like_sf"/>
</dbReference>
<comment type="similarity">
    <text evidence="2">Belongs to the binding-protein-dependent transport system permease family. HisMQ subfamily.</text>
</comment>
<reference evidence="10 11" key="1">
    <citation type="journal article" date="2018" name="Microbiome">
        <title>Fine metagenomic profile of the Mediterranean stratified and mixed water columns revealed by assembly and recruitment.</title>
        <authorList>
            <person name="Haro-Moreno J.M."/>
            <person name="Lopez-Perez M."/>
            <person name="De La Torre J.R."/>
            <person name="Picazo A."/>
            <person name="Camacho A."/>
            <person name="Rodriguez-Valera F."/>
        </authorList>
    </citation>
    <scope>NUCLEOTIDE SEQUENCE [LARGE SCALE GENOMIC DNA]</scope>
    <source>
        <strain evidence="10">MED-G55</strain>
    </source>
</reference>
<evidence type="ECO:0000256" key="8">
    <source>
        <dbReference type="RuleBase" id="RU363032"/>
    </source>
</evidence>
<evidence type="ECO:0000259" key="9">
    <source>
        <dbReference type="PROSITE" id="PS50928"/>
    </source>
</evidence>
<protein>
    <submittedName>
        <fullName evidence="10">Amino acid ABC transporter permease</fullName>
    </submittedName>
</protein>
<name>A0A368E3F1_9PROT</name>
<keyword evidence="5 8" id="KW-0812">Transmembrane</keyword>
<keyword evidence="3 8" id="KW-0813">Transport</keyword>